<sequence>MYFSSLIWSLFIPAVFCSHCSDFNIRGITAHRWEVIRDIFCDNFIQERDVGASVAIYHQGELVVDLWGGWFDQSRNKFYDNDTLQLVFSTTKGLAAAAAALYVQQGLLDYSALVTKYWPEYGQNGKENTTVADILSHRAGLPDDGSPMEQYLNWTAMIHTLEQQAPLWPPGTAHRYHPFTYAIPNILTSARWSQNGVTVAGGNGREKATNQLMDPQGLFVDDDQTIVISDMSNHRIVQWKKGEINGQVIAGGNGRGNRLDQFNQPTDVVIDKETDSLIICDCKNDRVVRWLRRSGITQGEIFIDTIACWGLGMGDQRNLYVSDPKKDEVRRYPIGGKNGTIVAGGNGKGPGLNQLNSPNYIFVNRQQTVYASDSRNHRVMKWHKDAKEGIAVAGGLGQGNALTQLSLPEGFFVDTSGNLYIADSTNNRVLRWLQAAKQGTVIVGGNGEGSAVNQFHCQRGLFFDRHGNLYVVDMTNQRVQQFSIE</sequence>
<dbReference type="SUPFAM" id="SSF101898">
    <property type="entry name" value="NHL repeat"/>
    <property type="match status" value="1"/>
</dbReference>
<proteinExistence type="predicted"/>
<organism evidence="3 4">
    <name type="scientific">Rotaria socialis</name>
    <dbReference type="NCBI Taxonomy" id="392032"/>
    <lineage>
        <taxon>Eukaryota</taxon>
        <taxon>Metazoa</taxon>
        <taxon>Spiralia</taxon>
        <taxon>Gnathifera</taxon>
        <taxon>Rotifera</taxon>
        <taxon>Eurotatoria</taxon>
        <taxon>Bdelloidea</taxon>
        <taxon>Philodinida</taxon>
        <taxon>Philodinidae</taxon>
        <taxon>Rotaria</taxon>
    </lineage>
</organism>
<gene>
    <name evidence="3" type="ORF">GRG538_LOCUS14307</name>
</gene>
<keyword evidence="1" id="KW-0732">Signal</keyword>
<dbReference type="InterPro" id="IPR001466">
    <property type="entry name" value="Beta-lactam-related"/>
</dbReference>
<dbReference type="InterPro" id="IPR012338">
    <property type="entry name" value="Beta-lactam/transpept-like"/>
</dbReference>
<name>A0A818DRP8_9BILA</name>
<dbReference type="EMBL" id="CAJNYT010002183">
    <property type="protein sequence ID" value="CAF3452170.1"/>
    <property type="molecule type" value="Genomic_DNA"/>
</dbReference>
<dbReference type="Gene3D" id="2.40.10.500">
    <property type="match status" value="1"/>
</dbReference>
<dbReference type="InterPro" id="IPR052907">
    <property type="entry name" value="Beta-lactamase/esterase"/>
</dbReference>
<dbReference type="PANTHER" id="PTHR43319:SF3">
    <property type="entry name" value="BETA-LACTAMASE-RELATED DOMAIN-CONTAINING PROTEIN"/>
    <property type="match status" value="1"/>
</dbReference>
<dbReference type="InterPro" id="IPR011042">
    <property type="entry name" value="6-blade_b-propeller_TolB-like"/>
</dbReference>
<feature type="domain" description="Beta-lactamase-related" evidence="2">
    <location>
        <begin position="50"/>
        <end position="181"/>
    </location>
</feature>
<dbReference type="Proteomes" id="UP000663872">
    <property type="component" value="Unassembled WGS sequence"/>
</dbReference>
<feature type="signal peptide" evidence="1">
    <location>
        <begin position="1"/>
        <end position="17"/>
    </location>
</feature>
<evidence type="ECO:0000313" key="4">
    <source>
        <dbReference type="Proteomes" id="UP000663872"/>
    </source>
</evidence>
<dbReference type="PANTHER" id="PTHR43319">
    <property type="entry name" value="BETA-LACTAMASE-RELATED"/>
    <property type="match status" value="1"/>
</dbReference>
<dbReference type="CDD" id="cd05819">
    <property type="entry name" value="NHL"/>
    <property type="match status" value="1"/>
</dbReference>
<comment type="caution">
    <text evidence="3">The sequence shown here is derived from an EMBL/GenBank/DDBJ whole genome shotgun (WGS) entry which is preliminary data.</text>
</comment>
<feature type="chain" id="PRO_5032569633" description="Beta-lactamase-related domain-containing protein" evidence="1">
    <location>
        <begin position="18"/>
        <end position="485"/>
    </location>
</feature>
<protein>
    <recommendedName>
        <fullName evidence="2">Beta-lactamase-related domain-containing protein</fullName>
    </recommendedName>
</protein>
<dbReference type="SUPFAM" id="SSF56601">
    <property type="entry name" value="beta-lactamase/transpeptidase-like"/>
    <property type="match status" value="1"/>
</dbReference>
<evidence type="ECO:0000259" key="2">
    <source>
        <dbReference type="Pfam" id="PF00144"/>
    </source>
</evidence>
<dbReference type="Gene3D" id="2.120.10.30">
    <property type="entry name" value="TolB, C-terminal domain"/>
    <property type="match status" value="2"/>
</dbReference>
<accession>A0A818DRP8</accession>
<dbReference type="Gene3D" id="3.40.710.10">
    <property type="entry name" value="DD-peptidase/beta-lactamase superfamily"/>
    <property type="match status" value="1"/>
</dbReference>
<reference evidence="3" key="1">
    <citation type="submission" date="2021-02" db="EMBL/GenBank/DDBJ databases">
        <authorList>
            <person name="Nowell W R."/>
        </authorList>
    </citation>
    <scope>NUCLEOTIDE SEQUENCE</scope>
</reference>
<evidence type="ECO:0000256" key="1">
    <source>
        <dbReference type="SAM" id="SignalP"/>
    </source>
</evidence>
<dbReference type="AlphaFoldDB" id="A0A818DRP8"/>
<evidence type="ECO:0000313" key="3">
    <source>
        <dbReference type="EMBL" id="CAF3452170.1"/>
    </source>
</evidence>
<dbReference type="Pfam" id="PF00144">
    <property type="entry name" value="Beta-lactamase"/>
    <property type="match status" value="1"/>
</dbReference>